<evidence type="ECO:0000256" key="9">
    <source>
        <dbReference type="ARBA" id="ARBA00023136"/>
    </source>
</evidence>
<accession>A0ABV8JQT1</accession>
<keyword evidence="7 10" id="KW-1133">Transmembrane helix</keyword>
<evidence type="ECO:0000313" key="12">
    <source>
        <dbReference type="Proteomes" id="UP001595843"/>
    </source>
</evidence>
<dbReference type="PANTHER" id="PTHR33909:SF1">
    <property type="entry name" value="SEC TRANSLOCON ACCESSORY COMPLEX SUBUNIT YAJC"/>
    <property type="match status" value="1"/>
</dbReference>
<keyword evidence="5 10" id="KW-0812">Transmembrane</keyword>
<evidence type="ECO:0000256" key="4">
    <source>
        <dbReference type="ARBA" id="ARBA00022475"/>
    </source>
</evidence>
<comment type="subcellular location">
    <subcellularLocation>
        <location evidence="1">Cell membrane</location>
        <topology evidence="1">Single-pass membrane protein</topology>
    </subcellularLocation>
</comment>
<comment type="caution">
    <text evidence="11">The sequence shown here is derived from an EMBL/GenBank/DDBJ whole genome shotgun (WGS) entry which is preliminary data.</text>
</comment>
<dbReference type="NCBIfam" id="TIGR00739">
    <property type="entry name" value="yajC"/>
    <property type="match status" value="1"/>
</dbReference>
<feature type="transmembrane region" description="Helical" evidence="10">
    <location>
        <begin position="6"/>
        <end position="21"/>
    </location>
</feature>
<keyword evidence="6" id="KW-0653">Protein transport</keyword>
<organism evidence="11 12">
    <name type="scientific">Salinithrix halophila</name>
    <dbReference type="NCBI Taxonomy" id="1485204"/>
    <lineage>
        <taxon>Bacteria</taxon>
        <taxon>Bacillati</taxon>
        <taxon>Bacillota</taxon>
        <taxon>Bacilli</taxon>
        <taxon>Bacillales</taxon>
        <taxon>Thermoactinomycetaceae</taxon>
        <taxon>Salinithrix</taxon>
    </lineage>
</organism>
<keyword evidence="4" id="KW-1003">Cell membrane</keyword>
<evidence type="ECO:0000256" key="10">
    <source>
        <dbReference type="SAM" id="Phobius"/>
    </source>
</evidence>
<dbReference type="PRINTS" id="PR01853">
    <property type="entry name" value="YAJCTRNLCASE"/>
</dbReference>
<dbReference type="InterPro" id="IPR003849">
    <property type="entry name" value="Preprotein_translocase_YajC"/>
</dbReference>
<evidence type="ECO:0000313" key="11">
    <source>
        <dbReference type="EMBL" id="MFC4078329.1"/>
    </source>
</evidence>
<reference evidence="12" key="1">
    <citation type="journal article" date="2019" name="Int. J. Syst. Evol. Microbiol.">
        <title>The Global Catalogue of Microorganisms (GCM) 10K type strain sequencing project: providing services to taxonomists for standard genome sequencing and annotation.</title>
        <authorList>
            <consortium name="The Broad Institute Genomics Platform"/>
            <consortium name="The Broad Institute Genome Sequencing Center for Infectious Disease"/>
            <person name="Wu L."/>
            <person name="Ma J."/>
        </authorList>
    </citation>
    <scope>NUCLEOTIDE SEQUENCE [LARGE SCALE GENOMIC DNA]</scope>
    <source>
        <strain evidence="12">IBRC-M 10813</strain>
    </source>
</reference>
<keyword evidence="9 10" id="KW-0472">Membrane</keyword>
<evidence type="ECO:0000256" key="7">
    <source>
        <dbReference type="ARBA" id="ARBA00022989"/>
    </source>
</evidence>
<evidence type="ECO:0000256" key="3">
    <source>
        <dbReference type="ARBA" id="ARBA00022448"/>
    </source>
</evidence>
<dbReference type="PANTHER" id="PTHR33909">
    <property type="entry name" value="SEC TRANSLOCON ACCESSORY COMPLEX SUBUNIT YAJC"/>
    <property type="match status" value="1"/>
</dbReference>
<evidence type="ECO:0000256" key="6">
    <source>
        <dbReference type="ARBA" id="ARBA00022927"/>
    </source>
</evidence>
<dbReference type="Pfam" id="PF02699">
    <property type="entry name" value="YajC"/>
    <property type="match status" value="1"/>
</dbReference>
<proteinExistence type="inferred from homology"/>
<dbReference type="SMART" id="SM01323">
    <property type="entry name" value="YajC"/>
    <property type="match status" value="1"/>
</dbReference>
<name>A0ABV8JQT1_9BACL</name>
<evidence type="ECO:0000256" key="8">
    <source>
        <dbReference type="ARBA" id="ARBA00023010"/>
    </source>
</evidence>
<sequence>MNLTQILPLIIIFGIFYFLLLRPQQKRQKERNAMLASLKKGDKVVTIGGLHGTIMDLTDERVTLKVNETTRLFFERSAINAVANQAEEKKEDQEKEETKEEK</sequence>
<gene>
    <name evidence="11" type="primary">yajC</name>
    <name evidence="11" type="ORF">ACFOUO_16145</name>
</gene>
<keyword evidence="3" id="KW-0813">Transport</keyword>
<keyword evidence="8" id="KW-0811">Translocation</keyword>
<evidence type="ECO:0000256" key="1">
    <source>
        <dbReference type="ARBA" id="ARBA00004162"/>
    </source>
</evidence>
<dbReference type="RefSeq" id="WP_380706138.1">
    <property type="nucleotide sequence ID" value="NZ_JBHSAP010000018.1"/>
</dbReference>
<keyword evidence="12" id="KW-1185">Reference proteome</keyword>
<dbReference type="Proteomes" id="UP001595843">
    <property type="component" value="Unassembled WGS sequence"/>
</dbReference>
<dbReference type="EMBL" id="JBHSAP010000018">
    <property type="protein sequence ID" value="MFC4078329.1"/>
    <property type="molecule type" value="Genomic_DNA"/>
</dbReference>
<evidence type="ECO:0000256" key="5">
    <source>
        <dbReference type="ARBA" id="ARBA00022692"/>
    </source>
</evidence>
<protein>
    <submittedName>
        <fullName evidence="11">Preprotein translocase subunit YajC</fullName>
    </submittedName>
</protein>
<comment type="similarity">
    <text evidence="2">Belongs to the YajC family.</text>
</comment>
<evidence type="ECO:0000256" key="2">
    <source>
        <dbReference type="ARBA" id="ARBA00006742"/>
    </source>
</evidence>